<dbReference type="InterPro" id="IPR036318">
    <property type="entry name" value="FAD-bd_PCMH-like_sf"/>
</dbReference>
<evidence type="ECO:0000313" key="7">
    <source>
        <dbReference type="EMBL" id="KAF6822652.1"/>
    </source>
</evidence>
<proteinExistence type="inferred from homology"/>
<evidence type="ECO:0000313" key="8">
    <source>
        <dbReference type="Proteomes" id="UP000654918"/>
    </source>
</evidence>
<gene>
    <name evidence="7" type="ORF">CPLU01_11896</name>
</gene>
<feature type="domain" description="FAD-binding PCMH-type" evidence="6">
    <location>
        <begin position="74"/>
        <end position="250"/>
    </location>
</feature>
<dbReference type="PANTHER" id="PTHR42973:SF53">
    <property type="entry name" value="FAD-BINDING PCMH-TYPE DOMAIN-CONTAINING PROTEIN-RELATED"/>
    <property type="match status" value="1"/>
</dbReference>
<keyword evidence="3" id="KW-0274">FAD</keyword>
<keyword evidence="2" id="KW-0285">Flavoprotein</keyword>
<keyword evidence="4" id="KW-0560">Oxidoreductase</keyword>
<dbReference type="AlphaFoldDB" id="A0A8H6K0Q3"/>
<evidence type="ECO:0000256" key="2">
    <source>
        <dbReference type="ARBA" id="ARBA00022630"/>
    </source>
</evidence>
<protein>
    <submittedName>
        <fullName evidence="7">FAD binding domain-containing protein</fullName>
    </submittedName>
</protein>
<evidence type="ECO:0000256" key="3">
    <source>
        <dbReference type="ARBA" id="ARBA00022827"/>
    </source>
</evidence>
<feature type="chain" id="PRO_5034473417" evidence="5">
    <location>
        <begin position="21"/>
        <end position="519"/>
    </location>
</feature>
<organism evidence="7 8">
    <name type="scientific">Colletotrichum plurivorum</name>
    <dbReference type="NCBI Taxonomy" id="2175906"/>
    <lineage>
        <taxon>Eukaryota</taxon>
        <taxon>Fungi</taxon>
        <taxon>Dikarya</taxon>
        <taxon>Ascomycota</taxon>
        <taxon>Pezizomycotina</taxon>
        <taxon>Sordariomycetes</taxon>
        <taxon>Hypocreomycetidae</taxon>
        <taxon>Glomerellales</taxon>
        <taxon>Glomerellaceae</taxon>
        <taxon>Colletotrichum</taxon>
        <taxon>Colletotrichum orchidearum species complex</taxon>
    </lineage>
</organism>
<evidence type="ECO:0000256" key="4">
    <source>
        <dbReference type="ARBA" id="ARBA00023002"/>
    </source>
</evidence>
<dbReference type="PANTHER" id="PTHR42973">
    <property type="entry name" value="BINDING OXIDOREDUCTASE, PUTATIVE (AFU_ORTHOLOGUE AFUA_1G17690)-RELATED"/>
    <property type="match status" value="1"/>
</dbReference>
<accession>A0A8H6K0Q3</accession>
<evidence type="ECO:0000256" key="1">
    <source>
        <dbReference type="ARBA" id="ARBA00005466"/>
    </source>
</evidence>
<dbReference type="Gene3D" id="3.30.465.10">
    <property type="match status" value="1"/>
</dbReference>
<evidence type="ECO:0000256" key="5">
    <source>
        <dbReference type="SAM" id="SignalP"/>
    </source>
</evidence>
<dbReference type="GO" id="GO:0016491">
    <property type="term" value="F:oxidoreductase activity"/>
    <property type="evidence" value="ECO:0007669"/>
    <property type="project" value="UniProtKB-KW"/>
</dbReference>
<dbReference type="InterPro" id="IPR050416">
    <property type="entry name" value="FAD-linked_Oxidoreductase"/>
</dbReference>
<feature type="signal peptide" evidence="5">
    <location>
        <begin position="1"/>
        <end position="20"/>
    </location>
</feature>
<dbReference type="InterPro" id="IPR016169">
    <property type="entry name" value="FAD-bd_PCMH_sub2"/>
</dbReference>
<dbReference type="EMBL" id="WIGO01000231">
    <property type="protein sequence ID" value="KAF6822652.1"/>
    <property type="molecule type" value="Genomic_DNA"/>
</dbReference>
<dbReference type="InterPro" id="IPR016166">
    <property type="entry name" value="FAD-bd_PCMH"/>
</dbReference>
<dbReference type="InterPro" id="IPR006094">
    <property type="entry name" value="Oxid_FAD_bind_N"/>
</dbReference>
<sequence>MNTMMKAVIKTSLLAGLVAASNCTEPGNATVPVPFKGGTPPCDALIAVGLRDRILLPSDVAYEDQVNTWWSKNARMHPWCIVLPQSTKEVSQVLTTLVDLPGNGAGHWHIAVRSGGNGWQLNSNIQNGVTIDLTRMNSSVYDPETNVARVDTGGHWENVYADLDEQGVVVVGGRDGNVGVGGFLLGGGTSFFSPWKAFGCDNIVNHEVVLANGTIVNANKTSNADLWRALKGGGSNFGIVTRFDLEAMPTRELHYELRTLPGNASEAVIDTLVAFSDYDTSMADNALVTYLSYNTTVTAETTIGTIYVNTAGDDNVSTAYNSLREFPAIFNATTKQTLTQSAVDSKAESGTWASGATLVVKNDPSILRGIVRAHEAFVKTLQDSIGKDSFRTMIFLQPLPKDYARIAQEKGGNMLGLENLRSNAVMWTGGVFVTTDETDFAVAQQRLSEMAGAVYEYAESVDGAEDLVYLNYASTRQDVFASYGADNVKYLRDVAAKYDPTGVFQTRVPGGFKISRVGV</sequence>
<dbReference type="PROSITE" id="PS51387">
    <property type="entry name" value="FAD_PCMH"/>
    <property type="match status" value="1"/>
</dbReference>
<keyword evidence="8" id="KW-1185">Reference proteome</keyword>
<dbReference type="Pfam" id="PF01565">
    <property type="entry name" value="FAD_binding_4"/>
    <property type="match status" value="1"/>
</dbReference>
<reference evidence="7" key="1">
    <citation type="journal article" date="2020" name="Phytopathology">
        <title>Genome Sequence Resources of Colletotrichum truncatum, C. plurivorum, C. musicola, and C. sojae: Four Species Pathogenic to Soybean (Glycine max).</title>
        <authorList>
            <person name="Rogerio F."/>
            <person name="Boufleur T.R."/>
            <person name="Ciampi-Guillardi M."/>
            <person name="Sukno S.A."/>
            <person name="Thon M.R."/>
            <person name="Massola Junior N.S."/>
            <person name="Baroncelli R."/>
        </authorList>
    </citation>
    <scope>NUCLEOTIDE SEQUENCE</scope>
    <source>
        <strain evidence="7">LFN00145</strain>
    </source>
</reference>
<comment type="caution">
    <text evidence="7">The sequence shown here is derived from an EMBL/GenBank/DDBJ whole genome shotgun (WGS) entry which is preliminary data.</text>
</comment>
<name>A0A8H6K0Q3_9PEZI</name>
<dbReference type="SUPFAM" id="SSF56176">
    <property type="entry name" value="FAD-binding/transporter-associated domain-like"/>
    <property type="match status" value="1"/>
</dbReference>
<evidence type="ECO:0000259" key="6">
    <source>
        <dbReference type="PROSITE" id="PS51387"/>
    </source>
</evidence>
<keyword evidence="5" id="KW-0732">Signal</keyword>
<dbReference type="GO" id="GO:0071949">
    <property type="term" value="F:FAD binding"/>
    <property type="evidence" value="ECO:0007669"/>
    <property type="project" value="InterPro"/>
</dbReference>
<comment type="similarity">
    <text evidence="1">Belongs to the oxygen-dependent FAD-linked oxidoreductase family.</text>
</comment>
<dbReference type="Proteomes" id="UP000654918">
    <property type="component" value="Unassembled WGS sequence"/>
</dbReference>